<evidence type="ECO:0000313" key="3">
    <source>
        <dbReference type="EMBL" id="VTJ83427.1"/>
    </source>
</evidence>
<organism evidence="3 4">
    <name type="scientific">Marmota monax</name>
    <name type="common">Woodchuck</name>
    <dbReference type="NCBI Taxonomy" id="9995"/>
    <lineage>
        <taxon>Eukaryota</taxon>
        <taxon>Metazoa</taxon>
        <taxon>Chordata</taxon>
        <taxon>Craniata</taxon>
        <taxon>Vertebrata</taxon>
        <taxon>Euteleostomi</taxon>
        <taxon>Mammalia</taxon>
        <taxon>Eutheria</taxon>
        <taxon>Euarchontoglires</taxon>
        <taxon>Glires</taxon>
        <taxon>Rodentia</taxon>
        <taxon>Sciuromorpha</taxon>
        <taxon>Sciuridae</taxon>
        <taxon>Xerinae</taxon>
        <taxon>Marmotini</taxon>
        <taxon>Marmota</taxon>
    </lineage>
</organism>
<dbReference type="Proteomes" id="UP000335636">
    <property type="component" value="Unassembled WGS sequence"/>
</dbReference>
<feature type="region of interest" description="Disordered" evidence="1">
    <location>
        <begin position="1"/>
        <end position="32"/>
    </location>
</feature>
<dbReference type="Proteomes" id="UP000662637">
    <property type="component" value="Unassembled WGS sequence"/>
</dbReference>
<keyword evidence="4" id="KW-1185">Reference proteome</keyword>
<reference evidence="2" key="2">
    <citation type="submission" date="2020-08" db="EMBL/GenBank/DDBJ databases">
        <authorList>
            <person name="Shumante A."/>
            <person name="Zimin A.V."/>
            <person name="Puiu D."/>
            <person name="Salzberg S.L."/>
        </authorList>
    </citation>
    <scope>NUCLEOTIDE SEQUENCE</scope>
    <source>
        <strain evidence="2">WC2-LM</strain>
        <tissue evidence="2">Liver</tissue>
    </source>
</reference>
<name>A0A5E4CNR9_MARMO</name>
<dbReference type="EMBL" id="WJEC01007634">
    <property type="protein sequence ID" value="KAF7469588.1"/>
    <property type="molecule type" value="Genomic_DNA"/>
</dbReference>
<sequence>MELSPSSGGAAEALSWPEMFPGLESDSPLPPEDLDAVVPVSGAMAGGMLDRILLESVCQQQSWVRVYGKDPRPPLRLVFLVFA</sequence>
<dbReference type="AlphaFoldDB" id="A0A5E4CNR9"/>
<gene>
    <name evidence="2" type="ORF">GHT09_019137</name>
    <name evidence="3" type="ORF">MONAX_5E042859</name>
</gene>
<proteinExistence type="predicted"/>
<evidence type="ECO:0000256" key="1">
    <source>
        <dbReference type="SAM" id="MobiDB-lite"/>
    </source>
</evidence>
<reference evidence="3 4" key="1">
    <citation type="submission" date="2019-04" db="EMBL/GenBank/DDBJ databases">
        <authorList>
            <person name="Alioto T."/>
            <person name="Alioto T."/>
        </authorList>
    </citation>
    <scope>NUCLEOTIDE SEQUENCE [LARGE SCALE GENOMIC DNA]</scope>
</reference>
<protein>
    <submittedName>
        <fullName evidence="3">Uncharacterized protein</fullName>
    </submittedName>
</protein>
<accession>A0A5E4CNR9</accession>
<evidence type="ECO:0000313" key="2">
    <source>
        <dbReference type="EMBL" id="KAF7469588.1"/>
    </source>
</evidence>
<dbReference type="EMBL" id="CABDUW010001698">
    <property type="protein sequence ID" value="VTJ83427.1"/>
    <property type="molecule type" value="Genomic_DNA"/>
</dbReference>
<evidence type="ECO:0000313" key="4">
    <source>
        <dbReference type="Proteomes" id="UP000335636"/>
    </source>
</evidence>